<evidence type="ECO:0000256" key="2">
    <source>
        <dbReference type="ARBA" id="ARBA00023002"/>
    </source>
</evidence>
<dbReference type="EMBL" id="FNVA01000001">
    <property type="protein sequence ID" value="SEF52499.1"/>
    <property type="molecule type" value="Genomic_DNA"/>
</dbReference>
<organism evidence="3 4">
    <name type="scientific">Bryocella elongata</name>
    <dbReference type="NCBI Taxonomy" id="863522"/>
    <lineage>
        <taxon>Bacteria</taxon>
        <taxon>Pseudomonadati</taxon>
        <taxon>Acidobacteriota</taxon>
        <taxon>Terriglobia</taxon>
        <taxon>Terriglobales</taxon>
        <taxon>Acidobacteriaceae</taxon>
        <taxon>Bryocella</taxon>
    </lineage>
</organism>
<dbReference type="RefSeq" id="WP_160114946.1">
    <property type="nucleotide sequence ID" value="NZ_FNVA01000001.1"/>
</dbReference>
<dbReference type="OrthoDB" id="9775296at2"/>
<keyword evidence="2" id="KW-0560">Oxidoreductase</keyword>
<evidence type="ECO:0000313" key="4">
    <source>
        <dbReference type="Proteomes" id="UP000236728"/>
    </source>
</evidence>
<gene>
    <name evidence="3" type="ORF">SAMN05421819_0303</name>
</gene>
<dbReference type="InterPro" id="IPR002347">
    <property type="entry name" value="SDR_fam"/>
</dbReference>
<accession>A0A1H5SPK2</accession>
<dbReference type="Proteomes" id="UP000236728">
    <property type="component" value="Unassembled WGS sequence"/>
</dbReference>
<dbReference type="PRINTS" id="PR00081">
    <property type="entry name" value="GDHRDH"/>
</dbReference>
<proteinExistence type="inferred from homology"/>
<dbReference type="CDD" id="cd05233">
    <property type="entry name" value="SDR_c"/>
    <property type="match status" value="1"/>
</dbReference>
<reference evidence="3 4" key="1">
    <citation type="submission" date="2016-10" db="EMBL/GenBank/DDBJ databases">
        <authorList>
            <person name="de Groot N.N."/>
        </authorList>
    </citation>
    <scope>NUCLEOTIDE SEQUENCE [LARGE SCALE GENOMIC DNA]</scope>
    <source>
        <strain evidence="3 4">DSM 22489</strain>
    </source>
</reference>
<dbReference type="SUPFAM" id="SSF51735">
    <property type="entry name" value="NAD(P)-binding Rossmann-fold domains"/>
    <property type="match status" value="1"/>
</dbReference>
<dbReference type="AlphaFoldDB" id="A0A1H5SPK2"/>
<name>A0A1H5SPK2_9BACT</name>
<dbReference type="PANTHER" id="PTHR44196">
    <property type="entry name" value="DEHYDROGENASE/REDUCTASE SDR FAMILY MEMBER 7B"/>
    <property type="match status" value="1"/>
</dbReference>
<dbReference type="Gene3D" id="3.40.50.720">
    <property type="entry name" value="NAD(P)-binding Rossmann-like Domain"/>
    <property type="match status" value="1"/>
</dbReference>
<keyword evidence="4" id="KW-1185">Reference proteome</keyword>
<evidence type="ECO:0000256" key="1">
    <source>
        <dbReference type="ARBA" id="ARBA00006484"/>
    </source>
</evidence>
<comment type="similarity">
    <text evidence="1">Belongs to the short-chain dehydrogenases/reductases (SDR) family.</text>
</comment>
<dbReference type="InterPro" id="IPR036291">
    <property type="entry name" value="NAD(P)-bd_dom_sf"/>
</dbReference>
<dbReference type="PANTHER" id="PTHR44196:SF1">
    <property type="entry name" value="DEHYDROGENASE_REDUCTASE SDR FAMILY MEMBER 7B"/>
    <property type="match status" value="1"/>
</dbReference>
<protein>
    <submittedName>
        <fullName evidence="3">3-oxoacyl-[acyl-carrier protein] reductase</fullName>
    </submittedName>
</protein>
<dbReference type="GO" id="GO:0016491">
    <property type="term" value="F:oxidoreductase activity"/>
    <property type="evidence" value="ECO:0007669"/>
    <property type="project" value="UniProtKB-KW"/>
</dbReference>
<dbReference type="GO" id="GO:0016020">
    <property type="term" value="C:membrane"/>
    <property type="evidence" value="ECO:0007669"/>
    <property type="project" value="TreeGrafter"/>
</dbReference>
<sequence length="261" mass="27680">MTASASPDLVVVTGAGRGIGHAIAMDQGKRAHVLCLSRSGRAVETAEAIRVDGGSADALVVDLERPEESEATLTEWLRGKPFSRIAAVFAAGVLGPEGPLEASSIAAWETTFRANVFGNLAIAKAILPKQRANSFGRLLFFGGGGAAYAYPAFPAYAASKAALVRIVENLHEDLKDAGDFATAILAPGAIETDMLARVRETGAEIRTTVGIEEPVAFARAFLAAESCGFSGRFVHVRDRWPEYLNGGEPLDANLWKLRRVE</sequence>
<evidence type="ECO:0000313" key="3">
    <source>
        <dbReference type="EMBL" id="SEF52499.1"/>
    </source>
</evidence>
<dbReference type="Pfam" id="PF00106">
    <property type="entry name" value="adh_short"/>
    <property type="match status" value="1"/>
</dbReference>